<dbReference type="Proteomes" id="UP001255856">
    <property type="component" value="Unassembled WGS sequence"/>
</dbReference>
<feature type="region of interest" description="Disordered" evidence="10">
    <location>
        <begin position="238"/>
        <end position="442"/>
    </location>
</feature>
<dbReference type="SMART" id="SM00490">
    <property type="entry name" value="HELICc"/>
    <property type="match status" value="1"/>
</dbReference>
<dbReference type="InterPro" id="IPR049730">
    <property type="entry name" value="SNF2/RAD54-like_C"/>
</dbReference>
<dbReference type="GO" id="GO:0004386">
    <property type="term" value="F:helicase activity"/>
    <property type="evidence" value="ECO:0007669"/>
    <property type="project" value="UniProtKB-KW"/>
</dbReference>
<feature type="compositionally biased region" description="Polar residues" evidence="10">
    <location>
        <begin position="57"/>
        <end position="68"/>
    </location>
</feature>
<dbReference type="InterPro" id="IPR038718">
    <property type="entry name" value="SNF2-like_sf"/>
</dbReference>
<feature type="domain" description="Helicase C-terminal" evidence="13">
    <location>
        <begin position="931"/>
        <end position="1088"/>
    </location>
</feature>
<comment type="caution">
    <text evidence="14">The sequence shown here is derived from an EMBL/GenBank/DDBJ whole genome shotgun (WGS) entry which is preliminary data.</text>
</comment>
<dbReference type="Pfam" id="PF00176">
    <property type="entry name" value="SNF2-rel_dom"/>
    <property type="match status" value="1"/>
</dbReference>
<dbReference type="SMART" id="SM00487">
    <property type="entry name" value="DEXDc"/>
    <property type="match status" value="1"/>
</dbReference>
<dbReference type="SMART" id="SM00184">
    <property type="entry name" value="RING"/>
    <property type="match status" value="1"/>
</dbReference>
<dbReference type="CDD" id="cd18793">
    <property type="entry name" value="SF2_C_SNF"/>
    <property type="match status" value="1"/>
</dbReference>
<evidence type="ECO:0000256" key="8">
    <source>
        <dbReference type="ARBA" id="ARBA00022840"/>
    </source>
</evidence>
<dbReference type="InterPro" id="IPR001650">
    <property type="entry name" value="Helicase_C-like"/>
</dbReference>
<feature type="domain" description="RING-type" evidence="11">
    <location>
        <begin position="744"/>
        <end position="794"/>
    </location>
</feature>
<evidence type="ECO:0000256" key="3">
    <source>
        <dbReference type="ARBA" id="ARBA00022741"/>
    </source>
</evidence>
<evidence type="ECO:0000256" key="1">
    <source>
        <dbReference type="ARBA" id="ARBA00008438"/>
    </source>
</evidence>
<feature type="region of interest" description="Disordered" evidence="10">
    <location>
        <begin position="1"/>
        <end position="75"/>
    </location>
</feature>
<dbReference type="Pfam" id="PF13445">
    <property type="entry name" value="zf-RING_UBOX"/>
    <property type="match status" value="1"/>
</dbReference>
<dbReference type="PROSITE" id="PS00518">
    <property type="entry name" value="ZF_RING_1"/>
    <property type="match status" value="1"/>
</dbReference>
<dbReference type="InterPro" id="IPR013083">
    <property type="entry name" value="Znf_RING/FYVE/PHD"/>
</dbReference>
<dbReference type="GO" id="GO:0008270">
    <property type="term" value="F:zinc ion binding"/>
    <property type="evidence" value="ECO:0007669"/>
    <property type="project" value="UniProtKB-KW"/>
</dbReference>
<dbReference type="PROSITE" id="PS51192">
    <property type="entry name" value="HELICASE_ATP_BIND_1"/>
    <property type="match status" value="1"/>
</dbReference>
<keyword evidence="3" id="KW-0547">Nucleotide-binding</keyword>
<dbReference type="GO" id="GO:0005634">
    <property type="term" value="C:nucleus"/>
    <property type="evidence" value="ECO:0007669"/>
    <property type="project" value="TreeGrafter"/>
</dbReference>
<keyword evidence="15" id="KW-1185">Reference proteome</keyword>
<evidence type="ECO:0000313" key="14">
    <source>
        <dbReference type="EMBL" id="KAK2078113.1"/>
    </source>
</evidence>
<dbReference type="SUPFAM" id="SSF52540">
    <property type="entry name" value="P-loop containing nucleoside triphosphate hydrolases"/>
    <property type="match status" value="2"/>
</dbReference>
<dbReference type="GO" id="GO:0006281">
    <property type="term" value="P:DNA repair"/>
    <property type="evidence" value="ECO:0007669"/>
    <property type="project" value="TreeGrafter"/>
</dbReference>
<evidence type="ECO:0000259" key="13">
    <source>
        <dbReference type="PROSITE" id="PS51194"/>
    </source>
</evidence>
<dbReference type="PROSITE" id="PS50089">
    <property type="entry name" value="ZF_RING_2"/>
    <property type="match status" value="1"/>
</dbReference>
<dbReference type="PROSITE" id="PS51194">
    <property type="entry name" value="HELICASE_CTER"/>
    <property type="match status" value="1"/>
</dbReference>
<evidence type="ECO:0000256" key="4">
    <source>
        <dbReference type="ARBA" id="ARBA00022771"/>
    </source>
</evidence>
<dbReference type="PANTHER" id="PTHR45626:SF16">
    <property type="entry name" value="ATP-DEPENDENT HELICASE ULS1"/>
    <property type="match status" value="1"/>
</dbReference>
<dbReference type="InterPro" id="IPR014001">
    <property type="entry name" value="Helicase_ATP-bd"/>
</dbReference>
<keyword evidence="2" id="KW-0479">Metal-binding</keyword>
<keyword evidence="8" id="KW-0067">ATP-binding</keyword>
<dbReference type="GO" id="GO:0008094">
    <property type="term" value="F:ATP-dependent activity, acting on DNA"/>
    <property type="evidence" value="ECO:0007669"/>
    <property type="project" value="TreeGrafter"/>
</dbReference>
<comment type="similarity">
    <text evidence="1">Belongs to the SNF2/RAD54 helicase family. RAD16 subfamily.</text>
</comment>
<dbReference type="InterPro" id="IPR027417">
    <property type="entry name" value="P-loop_NTPase"/>
</dbReference>
<dbReference type="InterPro" id="IPR027370">
    <property type="entry name" value="Znf-RING_euk"/>
</dbReference>
<gene>
    <name evidence="14" type="ORF">QBZ16_003981</name>
</gene>
<dbReference type="InterPro" id="IPR017907">
    <property type="entry name" value="Znf_RING_CS"/>
</dbReference>
<feature type="compositionally biased region" description="Low complexity" evidence="10">
    <location>
        <begin position="345"/>
        <end position="365"/>
    </location>
</feature>
<dbReference type="GO" id="GO:0016787">
    <property type="term" value="F:hydrolase activity"/>
    <property type="evidence" value="ECO:0007669"/>
    <property type="project" value="UniProtKB-KW"/>
</dbReference>
<protein>
    <submittedName>
        <fullName evidence="14">Uncharacterized protein</fullName>
    </submittedName>
</protein>
<dbReference type="AlphaFoldDB" id="A0AAD9IH00"/>
<evidence type="ECO:0000259" key="12">
    <source>
        <dbReference type="PROSITE" id="PS51192"/>
    </source>
</evidence>
<keyword evidence="4 9" id="KW-0863">Zinc-finger</keyword>
<dbReference type="Pfam" id="PF00271">
    <property type="entry name" value="Helicase_C"/>
    <property type="match status" value="1"/>
</dbReference>
<name>A0AAD9IH00_PROWI</name>
<organism evidence="14 15">
    <name type="scientific">Prototheca wickerhamii</name>
    <dbReference type="NCBI Taxonomy" id="3111"/>
    <lineage>
        <taxon>Eukaryota</taxon>
        <taxon>Viridiplantae</taxon>
        <taxon>Chlorophyta</taxon>
        <taxon>core chlorophytes</taxon>
        <taxon>Trebouxiophyceae</taxon>
        <taxon>Chlorellales</taxon>
        <taxon>Chlorellaceae</taxon>
        <taxon>Prototheca</taxon>
    </lineage>
</organism>
<evidence type="ECO:0000259" key="11">
    <source>
        <dbReference type="PROSITE" id="PS50089"/>
    </source>
</evidence>
<evidence type="ECO:0000256" key="6">
    <source>
        <dbReference type="ARBA" id="ARBA00022806"/>
    </source>
</evidence>
<evidence type="ECO:0000256" key="10">
    <source>
        <dbReference type="SAM" id="MobiDB-lite"/>
    </source>
</evidence>
<evidence type="ECO:0000256" key="7">
    <source>
        <dbReference type="ARBA" id="ARBA00022833"/>
    </source>
</evidence>
<dbReference type="Gene3D" id="3.40.50.300">
    <property type="entry name" value="P-loop containing nucleotide triphosphate hydrolases"/>
    <property type="match status" value="1"/>
</dbReference>
<evidence type="ECO:0000256" key="2">
    <source>
        <dbReference type="ARBA" id="ARBA00022723"/>
    </source>
</evidence>
<accession>A0AAD9IH00</accession>
<dbReference type="SUPFAM" id="SSF57850">
    <property type="entry name" value="RING/U-box"/>
    <property type="match status" value="1"/>
</dbReference>
<evidence type="ECO:0000313" key="15">
    <source>
        <dbReference type="Proteomes" id="UP001255856"/>
    </source>
</evidence>
<keyword evidence="7" id="KW-0862">Zinc</keyword>
<feature type="domain" description="Helicase ATP-binding" evidence="12">
    <location>
        <begin position="441"/>
        <end position="588"/>
    </location>
</feature>
<keyword evidence="5" id="KW-0378">Hydrolase</keyword>
<keyword evidence="6" id="KW-0347">Helicase</keyword>
<evidence type="ECO:0000256" key="9">
    <source>
        <dbReference type="PROSITE-ProRule" id="PRU00175"/>
    </source>
</evidence>
<reference evidence="14" key="1">
    <citation type="submission" date="2021-01" db="EMBL/GenBank/DDBJ databases">
        <authorList>
            <person name="Eckstrom K.M.E."/>
        </authorList>
    </citation>
    <scope>NUCLEOTIDE SEQUENCE</scope>
    <source>
        <strain evidence="14">UVCC 0001</strain>
    </source>
</reference>
<dbReference type="InterPro" id="IPR001841">
    <property type="entry name" value="Znf_RING"/>
</dbReference>
<dbReference type="InterPro" id="IPR050628">
    <property type="entry name" value="SNF2_RAD54_helicase_TF"/>
</dbReference>
<dbReference type="CDD" id="cd18008">
    <property type="entry name" value="DEXDc_SHPRH-like"/>
    <property type="match status" value="1"/>
</dbReference>
<feature type="compositionally biased region" description="Low complexity" evidence="10">
    <location>
        <begin position="404"/>
        <end position="439"/>
    </location>
</feature>
<dbReference type="GO" id="GO:0005524">
    <property type="term" value="F:ATP binding"/>
    <property type="evidence" value="ECO:0007669"/>
    <property type="project" value="UniProtKB-KW"/>
</dbReference>
<proteinExistence type="inferred from homology"/>
<dbReference type="InterPro" id="IPR000330">
    <property type="entry name" value="SNF2_N"/>
</dbReference>
<sequence>MRLQSRPGRVKRQETGRNGPINWPATGARRDLGTPPSTLAEARGAAAPASNGADSRNAASNGADSRTAASGADPRIAPLQARRAIWVQRRAIASRAVTSAEARVRVLDAQARGGRADPDAERAALGALRAARRSLSEADTGLRALEQEMQRHGGGAGSGGAAPRHAGLLCAGHALRRQLACAPGAGLDAGPGAVGRIPIGGILADDQGLGKTVTTLALIVSAGARRDDADRGARLSAPVAAVAAPKRPREGSPATPVEEIDLLSSGEDGEPRGRLLIRRRTGSEGSLPRQASRLSAGTASTDLVSSDSAGPGTDASRPPSGLSSDLEREVLLIEVSSSEDDDSRGGPSRSSGSAGPAGSGPAISGTPEPGSLGKRSLILGRRASRPLYSLEKRPGSAASGSDVAARPSRAAAPKAPSAARLSTSGFASPGKSPGAASSGGRQGGTLIVCPASVLPQWASEIREKVDRDATGIDVHVYHGAGKRISLAQLAAQTIVLTTYGAMASGCPIESRPEVRRAPRRGTHVASPLFSLTWHRVVLDEGHVIRNHRTLAAHAARALRARRRWLLSGTPIQNGIDDLFAYFGFLRYEPYNKQMQFNRFVKGQGRQESRGAHTFNPRLVQTILRPIMLRRTKATLIDGRPIIQLPDKVQHHFRLRFTPQEQRTYADLSSAARRQAARLESQGTFARRLMELLVVLLRLRQACNSVVLSRTDLQAHQAGPEEQPARSTPRRRALLERLTSGPVACALCSDLAEGAVVSTCGHTFCRQCLGARFADAAGEDEGEDRQPTLHCPQCRARLAPRDMLSASALAEAIALEQACPVKGEGEDPVTQEAACPVKREGAGLVEEEEAAPHVLLGAAASETVFSTKIQAAMRYLYKVLRPGSAAGGSLEEWVAPKLGKEPGGSEAEASCVKAEAEASCVKAEAWPALPCKAKAHMTDDGRSGDKVLIFSQWTGMLDLMEAPLNRAGFRFCRLDGTMSIPARAKTIERFRNDPGLEILLVSLKAAALGLNLVMANHVMLLDLWWNPAVDEQAIDRAHRLGQTKTVHVARFTIKDTIEDRIMDLQRKKKEIANTAYGDTAGAQQAQRLTADDIRFLFRSL</sequence>
<evidence type="ECO:0000256" key="5">
    <source>
        <dbReference type="ARBA" id="ARBA00022801"/>
    </source>
</evidence>
<feature type="compositionally biased region" description="Polar residues" evidence="10">
    <location>
        <begin position="292"/>
        <end position="308"/>
    </location>
</feature>
<feature type="compositionally biased region" description="Low complexity" evidence="10">
    <location>
        <begin position="40"/>
        <end position="53"/>
    </location>
</feature>
<dbReference type="PANTHER" id="PTHR45626">
    <property type="entry name" value="TRANSCRIPTION TERMINATION FACTOR 2-RELATED"/>
    <property type="match status" value="1"/>
</dbReference>
<dbReference type="Gene3D" id="3.40.50.10810">
    <property type="entry name" value="Tandem AAA-ATPase domain"/>
    <property type="match status" value="1"/>
</dbReference>
<dbReference type="EMBL" id="JASFZW010000005">
    <property type="protein sequence ID" value="KAK2078113.1"/>
    <property type="molecule type" value="Genomic_DNA"/>
</dbReference>
<dbReference type="Gene3D" id="3.30.40.10">
    <property type="entry name" value="Zinc/RING finger domain, C3HC4 (zinc finger)"/>
    <property type="match status" value="1"/>
</dbReference>